<evidence type="ECO:0000256" key="2">
    <source>
        <dbReference type="ARBA" id="ARBA00022898"/>
    </source>
</evidence>
<dbReference type="SUPFAM" id="SSF46785">
    <property type="entry name" value="Winged helix' DNA-binding domain"/>
    <property type="match status" value="1"/>
</dbReference>
<feature type="domain" description="HTH gntR-type" evidence="6">
    <location>
        <begin position="10"/>
        <end position="78"/>
    </location>
</feature>
<dbReference type="CDD" id="cd07377">
    <property type="entry name" value="WHTH_GntR"/>
    <property type="match status" value="1"/>
</dbReference>
<dbReference type="PROSITE" id="PS50949">
    <property type="entry name" value="HTH_GNTR"/>
    <property type="match status" value="1"/>
</dbReference>
<dbReference type="Pfam" id="PF00155">
    <property type="entry name" value="Aminotran_1_2"/>
    <property type="match status" value="1"/>
</dbReference>
<reference evidence="7" key="2">
    <citation type="submission" date="2020-09" db="EMBL/GenBank/DDBJ databases">
        <authorList>
            <person name="Sun Q."/>
            <person name="Zhou Y."/>
        </authorList>
    </citation>
    <scope>NUCLEOTIDE SEQUENCE</scope>
    <source>
        <strain evidence="7">CGMCC 1.7086</strain>
    </source>
</reference>
<dbReference type="InterPro" id="IPR004839">
    <property type="entry name" value="Aminotransferase_I/II_large"/>
</dbReference>
<evidence type="ECO:0000259" key="6">
    <source>
        <dbReference type="PROSITE" id="PS50949"/>
    </source>
</evidence>
<dbReference type="InterPro" id="IPR036388">
    <property type="entry name" value="WH-like_DNA-bd_sf"/>
</dbReference>
<organism evidence="7 8">
    <name type="scientific">Bowmanella pacifica</name>
    <dbReference type="NCBI Taxonomy" id="502051"/>
    <lineage>
        <taxon>Bacteria</taxon>
        <taxon>Pseudomonadati</taxon>
        <taxon>Pseudomonadota</taxon>
        <taxon>Gammaproteobacteria</taxon>
        <taxon>Alteromonadales</taxon>
        <taxon>Alteromonadaceae</taxon>
        <taxon>Bowmanella</taxon>
    </lineage>
</organism>
<dbReference type="GO" id="GO:0030170">
    <property type="term" value="F:pyridoxal phosphate binding"/>
    <property type="evidence" value="ECO:0007669"/>
    <property type="project" value="InterPro"/>
</dbReference>
<keyword evidence="3" id="KW-0805">Transcription regulation</keyword>
<dbReference type="InterPro" id="IPR036390">
    <property type="entry name" value="WH_DNA-bd_sf"/>
</dbReference>
<reference evidence="7" key="1">
    <citation type="journal article" date="2014" name="Int. J. Syst. Evol. Microbiol.">
        <title>Complete genome sequence of Corynebacterium casei LMG S-19264T (=DSM 44701T), isolated from a smear-ripened cheese.</title>
        <authorList>
            <consortium name="US DOE Joint Genome Institute (JGI-PGF)"/>
            <person name="Walter F."/>
            <person name="Albersmeier A."/>
            <person name="Kalinowski J."/>
            <person name="Ruckert C."/>
        </authorList>
    </citation>
    <scope>NUCLEOTIDE SEQUENCE</scope>
    <source>
        <strain evidence="7">CGMCC 1.7086</strain>
    </source>
</reference>
<comment type="similarity">
    <text evidence="1">In the C-terminal section; belongs to the class-I pyridoxal-phosphate-dependent aminotransferase family.</text>
</comment>
<proteinExistence type="inferred from homology"/>
<evidence type="ECO:0000256" key="3">
    <source>
        <dbReference type="ARBA" id="ARBA00023015"/>
    </source>
</evidence>
<sequence>MGSRRTDMTSFIYEQLAQRFSEQIHTGLWRPQQRLPSIRQLSEEFGVAKITVQHALHKLEASGLVEARPRSGYFVCQRSVPAVPSSKRLLNTQPSLVNMPLIFQDIMARSAAFDLCPGAPVNEPASHLLQLNRHIGRAMRQQLHHKALYYTGPQGNPALREQIALLYQGRNCPLDAEALCITAGCQNSLFLALMSCCEPGDTVAVESPAFYGVLQLLQQLRLKVVEIPVSPTLGLKAADLEAVVRKWPVKACVITASFATPTGASIPGEEKRQLVALAEQYGLTLIEDDIYGDLGFHFRPEPLKAFDKNGNVILCSSISKSLSRDLRLGWIAGGRHHDKIVHLKLINQLASGQAMQEGLASFMAEGHYKRHLLQYRQQLKRQRDDLLKALNALWQFPFRYTVPEGGIALWLELQKQQDTARYYQPLLMENIVITPGALFSTQGHFNNYLRLSFAHPATGPRRQALARLAGVFAGRG</sequence>
<dbReference type="Gene3D" id="1.10.10.10">
    <property type="entry name" value="Winged helix-like DNA-binding domain superfamily/Winged helix DNA-binding domain"/>
    <property type="match status" value="1"/>
</dbReference>
<evidence type="ECO:0000313" key="7">
    <source>
        <dbReference type="EMBL" id="GGO67286.1"/>
    </source>
</evidence>
<dbReference type="InterPro" id="IPR051446">
    <property type="entry name" value="HTH_trans_reg/aminotransferase"/>
</dbReference>
<evidence type="ECO:0000256" key="4">
    <source>
        <dbReference type="ARBA" id="ARBA00023125"/>
    </source>
</evidence>
<dbReference type="PANTHER" id="PTHR46577">
    <property type="entry name" value="HTH-TYPE TRANSCRIPTIONAL REGULATORY PROTEIN GABR"/>
    <property type="match status" value="1"/>
</dbReference>
<dbReference type="Gene3D" id="3.90.1150.10">
    <property type="entry name" value="Aspartate Aminotransferase, domain 1"/>
    <property type="match status" value="1"/>
</dbReference>
<dbReference type="EMBL" id="BMLS01000002">
    <property type="protein sequence ID" value="GGO67286.1"/>
    <property type="molecule type" value="Genomic_DNA"/>
</dbReference>
<dbReference type="AlphaFoldDB" id="A0A917YVM2"/>
<keyword evidence="8" id="KW-1185">Reference proteome</keyword>
<protein>
    <submittedName>
        <fullName evidence="7">Transcriptional regulator</fullName>
    </submittedName>
</protein>
<evidence type="ECO:0000313" key="8">
    <source>
        <dbReference type="Proteomes" id="UP000606935"/>
    </source>
</evidence>
<dbReference type="Pfam" id="PF00392">
    <property type="entry name" value="GntR"/>
    <property type="match status" value="1"/>
</dbReference>
<dbReference type="Gene3D" id="3.40.640.10">
    <property type="entry name" value="Type I PLP-dependent aspartate aminotransferase-like (Major domain)"/>
    <property type="match status" value="1"/>
</dbReference>
<dbReference type="GO" id="GO:0003700">
    <property type="term" value="F:DNA-binding transcription factor activity"/>
    <property type="evidence" value="ECO:0007669"/>
    <property type="project" value="InterPro"/>
</dbReference>
<dbReference type="CDD" id="cd00609">
    <property type="entry name" value="AAT_like"/>
    <property type="match status" value="1"/>
</dbReference>
<dbReference type="GO" id="GO:0003677">
    <property type="term" value="F:DNA binding"/>
    <property type="evidence" value="ECO:0007669"/>
    <property type="project" value="UniProtKB-KW"/>
</dbReference>
<dbReference type="PRINTS" id="PR00035">
    <property type="entry name" value="HTHGNTR"/>
</dbReference>
<dbReference type="InterPro" id="IPR015424">
    <property type="entry name" value="PyrdxlP-dep_Trfase"/>
</dbReference>
<dbReference type="SMART" id="SM00345">
    <property type="entry name" value="HTH_GNTR"/>
    <property type="match status" value="1"/>
</dbReference>
<dbReference type="PANTHER" id="PTHR46577:SF2">
    <property type="entry name" value="TRANSCRIPTIONAL REGULATORY PROTEIN"/>
    <property type="match status" value="1"/>
</dbReference>
<dbReference type="Proteomes" id="UP000606935">
    <property type="component" value="Unassembled WGS sequence"/>
</dbReference>
<evidence type="ECO:0000256" key="1">
    <source>
        <dbReference type="ARBA" id="ARBA00005384"/>
    </source>
</evidence>
<evidence type="ECO:0000256" key="5">
    <source>
        <dbReference type="ARBA" id="ARBA00023163"/>
    </source>
</evidence>
<keyword evidence="4" id="KW-0238">DNA-binding</keyword>
<keyword evidence="2" id="KW-0663">Pyridoxal phosphate</keyword>
<dbReference type="InterPro" id="IPR015421">
    <property type="entry name" value="PyrdxlP-dep_Trfase_major"/>
</dbReference>
<dbReference type="InterPro" id="IPR015422">
    <property type="entry name" value="PyrdxlP-dep_Trfase_small"/>
</dbReference>
<gene>
    <name evidence="7" type="ORF">GCM10010982_13380</name>
</gene>
<accession>A0A917YVM2</accession>
<name>A0A917YVM2_9ALTE</name>
<dbReference type="SUPFAM" id="SSF53383">
    <property type="entry name" value="PLP-dependent transferases"/>
    <property type="match status" value="1"/>
</dbReference>
<dbReference type="InterPro" id="IPR000524">
    <property type="entry name" value="Tscrpt_reg_HTH_GntR"/>
</dbReference>
<comment type="caution">
    <text evidence="7">The sequence shown here is derived from an EMBL/GenBank/DDBJ whole genome shotgun (WGS) entry which is preliminary data.</text>
</comment>
<keyword evidence="5" id="KW-0804">Transcription</keyword>